<feature type="transmembrane region" description="Helical" evidence="1">
    <location>
        <begin position="6"/>
        <end position="27"/>
    </location>
</feature>
<gene>
    <name evidence="2" type="ORF">LP43_0937</name>
</gene>
<evidence type="ECO:0000313" key="2">
    <source>
        <dbReference type="EMBL" id="KGM07327.1"/>
    </source>
</evidence>
<sequence length="44" mass="5071">MQHWVFSCIFVLAHAVLPLLNIVIFLTTHNKINADFMPVNFALM</sequence>
<dbReference type="Proteomes" id="UP000029999">
    <property type="component" value="Unassembled WGS sequence"/>
</dbReference>
<proteinExistence type="predicted"/>
<organism evidence="2 3">
    <name type="scientific">Methylophaga thiooxydans</name>
    <dbReference type="NCBI Taxonomy" id="392484"/>
    <lineage>
        <taxon>Bacteria</taxon>
        <taxon>Pseudomonadati</taxon>
        <taxon>Pseudomonadota</taxon>
        <taxon>Gammaproteobacteria</taxon>
        <taxon>Thiotrichales</taxon>
        <taxon>Piscirickettsiaceae</taxon>
        <taxon>Methylophaga</taxon>
    </lineage>
</organism>
<dbReference type="EMBL" id="JRQD01000002">
    <property type="protein sequence ID" value="KGM07327.1"/>
    <property type="molecule type" value="Genomic_DNA"/>
</dbReference>
<keyword evidence="1" id="KW-1133">Transmembrane helix</keyword>
<evidence type="ECO:0000313" key="3">
    <source>
        <dbReference type="Proteomes" id="UP000029999"/>
    </source>
</evidence>
<comment type="caution">
    <text evidence="2">The sequence shown here is derived from an EMBL/GenBank/DDBJ whole genome shotgun (WGS) entry which is preliminary data.</text>
</comment>
<evidence type="ECO:0000256" key="1">
    <source>
        <dbReference type="SAM" id="Phobius"/>
    </source>
</evidence>
<name>A0A0A0BI28_9GAMM</name>
<dbReference type="AlphaFoldDB" id="A0A0A0BI28"/>
<keyword evidence="1" id="KW-0472">Membrane</keyword>
<protein>
    <submittedName>
        <fullName evidence="2">Uncharacterized protein</fullName>
    </submittedName>
</protein>
<reference evidence="2 3" key="1">
    <citation type="submission" date="2014-09" db="EMBL/GenBank/DDBJ databases">
        <authorList>
            <person name="Grob C."/>
            <person name="Taubert M."/>
            <person name="Howat A.M."/>
            <person name="Burns O.J."/>
            <person name="Dixon J.L."/>
            <person name="Chen Y."/>
            <person name="Murrell J.C."/>
        </authorList>
    </citation>
    <scope>NUCLEOTIDE SEQUENCE [LARGE SCALE GENOMIC DNA]</scope>
    <source>
        <strain evidence="2">L4</strain>
    </source>
</reference>
<keyword evidence="1" id="KW-0812">Transmembrane</keyword>
<accession>A0A0A0BI28</accession>